<dbReference type="NCBIfam" id="NF033516">
    <property type="entry name" value="transpos_IS3"/>
    <property type="match status" value="1"/>
</dbReference>
<reference evidence="3 4" key="1">
    <citation type="journal article" date="2019" name="Environ. Microbiol.">
        <title>Species interactions and distinct microbial communities in high Arctic permafrost affected cryosols are associated with the CH4 and CO2 gas fluxes.</title>
        <authorList>
            <person name="Altshuler I."/>
            <person name="Hamel J."/>
            <person name="Turney S."/>
            <person name="Magnuson E."/>
            <person name="Levesque R."/>
            <person name="Greer C."/>
            <person name="Whyte L.G."/>
        </authorList>
    </citation>
    <scope>NUCLEOTIDE SEQUENCE [LARGE SCALE GENOMIC DNA]</scope>
    <source>
        <strain evidence="3 4">S13Y</strain>
    </source>
</reference>
<dbReference type="PANTHER" id="PTHR46889:SF4">
    <property type="entry name" value="TRANSPOSASE INSO FOR INSERTION SEQUENCE ELEMENT IS911B-RELATED"/>
    <property type="match status" value="1"/>
</dbReference>
<dbReference type="GO" id="GO:0015074">
    <property type="term" value="P:DNA integration"/>
    <property type="evidence" value="ECO:0007669"/>
    <property type="project" value="InterPro"/>
</dbReference>
<dbReference type="InterPro" id="IPR036397">
    <property type="entry name" value="RNaseH_sf"/>
</dbReference>
<sequence>MSKRRKFSDEFKREAVGLTRQPGANVSQIARDIGVGAGVLGRWRRELETAKTKAFTGSGVPRDQEMATLKRELARVKKERGFFARCGSVLRQGIELKYQTIQRCRGLYPVQLMCRCLQVSTSGFHAWSKRPASLREADNQRLLVRIREYHEASGGVMGMPRMHEELGYDGETASPNRVARLMARHGLFGVPQRRPFRSKRTGVRPDHVRNHLERDFVALEPNTKWVTDITCIHTGEGWLYLCTVLDLYSHKIVGWSMSGIQDRHMVIKAVLMACWQRPHREPLVLHSDRGTQFTSGDYQRFLADHHILSSMSAVGHCADNAAAEGFFGMIKRERIHRQRYVTLADARADVFDYIERFHNPRMQRRIDVRDQAFTALTQLSAKTG</sequence>
<dbReference type="InterPro" id="IPR009057">
    <property type="entry name" value="Homeodomain-like_sf"/>
</dbReference>
<dbReference type="Gene3D" id="1.10.10.60">
    <property type="entry name" value="Homeodomain-like"/>
    <property type="match status" value="1"/>
</dbReference>
<comment type="caution">
    <text evidence="3">The sequence shown here is derived from an EMBL/GenBank/DDBJ whole genome shotgun (WGS) entry which is preliminary data.</text>
</comment>
<dbReference type="Pfam" id="PF00665">
    <property type="entry name" value="rve"/>
    <property type="match status" value="1"/>
</dbReference>
<keyword evidence="4" id="KW-1185">Reference proteome</keyword>
<dbReference type="Pfam" id="PF13276">
    <property type="entry name" value="HTH_21"/>
    <property type="match status" value="1"/>
</dbReference>
<dbReference type="PROSITE" id="PS50994">
    <property type="entry name" value="INTEGRASE"/>
    <property type="match status" value="1"/>
</dbReference>
<evidence type="ECO:0000313" key="3">
    <source>
        <dbReference type="EMBL" id="TPG04523.1"/>
    </source>
</evidence>
<proteinExistence type="inferred from homology"/>
<evidence type="ECO:0000259" key="2">
    <source>
        <dbReference type="PROSITE" id="PS50994"/>
    </source>
</evidence>
<evidence type="ECO:0000256" key="1">
    <source>
        <dbReference type="ARBA" id="ARBA00009964"/>
    </source>
</evidence>
<comment type="similarity">
    <text evidence="1">Belongs to the transposase 8 family.</text>
</comment>
<accession>A0A502BVD0</accession>
<dbReference type="InterPro" id="IPR002514">
    <property type="entry name" value="Transposase_8"/>
</dbReference>
<dbReference type="GO" id="GO:0006313">
    <property type="term" value="P:DNA transposition"/>
    <property type="evidence" value="ECO:0007669"/>
    <property type="project" value="InterPro"/>
</dbReference>
<dbReference type="AlphaFoldDB" id="A0A502BVD0"/>
<name>A0A502BVD0_9GAMM</name>
<dbReference type="GO" id="GO:0004803">
    <property type="term" value="F:transposase activity"/>
    <property type="evidence" value="ECO:0007669"/>
    <property type="project" value="InterPro"/>
</dbReference>
<dbReference type="InterPro" id="IPR012337">
    <property type="entry name" value="RNaseH-like_sf"/>
</dbReference>
<evidence type="ECO:0000313" key="4">
    <source>
        <dbReference type="Proteomes" id="UP000319486"/>
    </source>
</evidence>
<feature type="domain" description="Integrase catalytic" evidence="2">
    <location>
        <begin position="217"/>
        <end position="384"/>
    </location>
</feature>
<dbReference type="InterPro" id="IPR048020">
    <property type="entry name" value="Transpos_IS3"/>
</dbReference>
<dbReference type="PANTHER" id="PTHR46889">
    <property type="entry name" value="TRANSPOSASE INSF FOR INSERTION SEQUENCE IS3B-RELATED"/>
    <property type="match status" value="1"/>
</dbReference>
<dbReference type="RefSeq" id="WP_140655742.1">
    <property type="nucleotide sequence ID" value="NZ_RCZO01000013.1"/>
</dbReference>
<dbReference type="InterPro" id="IPR025948">
    <property type="entry name" value="HTH-like_dom"/>
</dbReference>
<dbReference type="InterPro" id="IPR001584">
    <property type="entry name" value="Integrase_cat-core"/>
</dbReference>
<dbReference type="Pfam" id="PF01527">
    <property type="entry name" value="HTH_Tnp_1"/>
    <property type="match status" value="1"/>
</dbReference>
<dbReference type="InterPro" id="IPR050900">
    <property type="entry name" value="Transposase_IS3/IS150/IS904"/>
</dbReference>
<organism evidence="3 4">
    <name type="scientific">Rhodanobacter glycinis</name>
    <dbReference type="NCBI Taxonomy" id="582702"/>
    <lineage>
        <taxon>Bacteria</taxon>
        <taxon>Pseudomonadati</taxon>
        <taxon>Pseudomonadota</taxon>
        <taxon>Gammaproteobacteria</taxon>
        <taxon>Lysobacterales</taxon>
        <taxon>Rhodanobacteraceae</taxon>
        <taxon>Rhodanobacter</taxon>
    </lineage>
</organism>
<protein>
    <submittedName>
        <fullName evidence="3">IS3 family transposase</fullName>
    </submittedName>
</protein>
<gene>
    <name evidence="3" type="ORF">EAH88_17980</name>
</gene>
<dbReference type="Proteomes" id="UP000319486">
    <property type="component" value="Unassembled WGS sequence"/>
</dbReference>
<dbReference type="Gene3D" id="3.30.420.10">
    <property type="entry name" value="Ribonuclease H-like superfamily/Ribonuclease H"/>
    <property type="match status" value="1"/>
</dbReference>
<dbReference type="GO" id="GO:0003677">
    <property type="term" value="F:DNA binding"/>
    <property type="evidence" value="ECO:0007669"/>
    <property type="project" value="InterPro"/>
</dbReference>
<dbReference type="SUPFAM" id="SSF46689">
    <property type="entry name" value="Homeodomain-like"/>
    <property type="match status" value="1"/>
</dbReference>
<dbReference type="Pfam" id="PF13333">
    <property type="entry name" value="rve_2"/>
    <property type="match status" value="1"/>
</dbReference>
<dbReference type="EMBL" id="RCZO01000013">
    <property type="protein sequence ID" value="TPG04523.1"/>
    <property type="molecule type" value="Genomic_DNA"/>
</dbReference>
<dbReference type="SUPFAM" id="SSF53098">
    <property type="entry name" value="Ribonuclease H-like"/>
    <property type="match status" value="1"/>
</dbReference>